<name>A0A212K5Q7_9BACT</name>
<sequence>MLFILLLLCKTNNKIELLIFTLIRYYLIIGRYIYFKVYNQTSCQKHKNLIDKRINNKSVFDFGHFVRLCLIKFENYNKNKYTNSSLNNLKALNLHNHCSCQIHKSTRQPNR</sequence>
<proteinExistence type="predicted"/>
<gene>
    <name evidence="1" type="ORF">KL86DYS2_13077</name>
</gene>
<dbReference type="AlphaFoldDB" id="A0A212K5Q7"/>
<reference evidence="1" key="1">
    <citation type="submission" date="2016-04" db="EMBL/GenBank/DDBJ databases">
        <authorList>
            <person name="Evans L.H."/>
            <person name="Alamgir A."/>
            <person name="Owens N."/>
            <person name="Weber N.D."/>
            <person name="Virtaneva K."/>
            <person name="Barbian K."/>
            <person name="Babar A."/>
            <person name="Rosenke K."/>
        </authorList>
    </citation>
    <scope>NUCLEOTIDE SEQUENCE</scope>
    <source>
        <strain evidence="1">86-2</strain>
    </source>
</reference>
<organism evidence="1">
    <name type="scientific">uncultured Dysgonomonas sp</name>
    <dbReference type="NCBI Taxonomy" id="206096"/>
    <lineage>
        <taxon>Bacteria</taxon>
        <taxon>Pseudomonadati</taxon>
        <taxon>Bacteroidota</taxon>
        <taxon>Bacteroidia</taxon>
        <taxon>Bacteroidales</taxon>
        <taxon>Dysgonomonadaceae</taxon>
        <taxon>Dysgonomonas</taxon>
        <taxon>environmental samples</taxon>
    </lineage>
</organism>
<dbReference type="EMBL" id="FLUL01000001">
    <property type="protein sequence ID" value="SBW06972.1"/>
    <property type="molecule type" value="Genomic_DNA"/>
</dbReference>
<protein>
    <submittedName>
        <fullName evidence="1">Uncharacterized protein</fullName>
    </submittedName>
</protein>
<evidence type="ECO:0000313" key="1">
    <source>
        <dbReference type="EMBL" id="SBW06972.1"/>
    </source>
</evidence>
<accession>A0A212K5Q7</accession>